<accession>R0M2R0</accession>
<sequence>MHMGCIVSQGLPGVGRGMHLGTETARKSRLLLRRDEDICPMSTGSCWAPNATFEVGKAMGWEGIQSVYQNYTRFLESCKQSEKPPGCSEMATKKGIVQVYGASMGLSPAADTEMTLWLLLHTCQSDPVLLKKVLFVLFMFLCFAVGLTGYNRDGSILQCKEQPATERVQKLCNDLIVSIGFGGAELVPETSSGTSGAPVAVPLMCLSCSVRCECFGEKPFEVVVCVCGAR</sequence>
<organism evidence="2 3">
    <name type="scientific">Anas platyrhynchos</name>
    <name type="common">Mallard</name>
    <name type="synonym">Anas boschas</name>
    <dbReference type="NCBI Taxonomy" id="8839"/>
    <lineage>
        <taxon>Eukaryota</taxon>
        <taxon>Metazoa</taxon>
        <taxon>Chordata</taxon>
        <taxon>Craniata</taxon>
        <taxon>Vertebrata</taxon>
        <taxon>Euteleostomi</taxon>
        <taxon>Archelosauria</taxon>
        <taxon>Archosauria</taxon>
        <taxon>Dinosauria</taxon>
        <taxon>Saurischia</taxon>
        <taxon>Theropoda</taxon>
        <taxon>Coelurosauria</taxon>
        <taxon>Aves</taxon>
        <taxon>Neognathae</taxon>
        <taxon>Galloanserae</taxon>
        <taxon>Anseriformes</taxon>
        <taxon>Anatidae</taxon>
        <taxon>Anatinae</taxon>
        <taxon>Anas</taxon>
    </lineage>
</organism>
<dbReference type="AlphaFoldDB" id="R0M2R0"/>
<proteinExistence type="predicted"/>
<keyword evidence="1" id="KW-1133">Transmembrane helix</keyword>
<gene>
    <name evidence="2" type="ORF">Anapl_08149</name>
</gene>
<protein>
    <submittedName>
        <fullName evidence="2">Uncharacterized protein</fullName>
    </submittedName>
</protein>
<evidence type="ECO:0000313" key="3">
    <source>
        <dbReference type="Proteomes" id="UP000296049"/>
    </source>
</evidence>
<feature type="transmembrane region" description="Helical" evidence="1">
    <location>
        <begin position="133"/>
        <end position="150"/>
    </location>
</feature>
<dbReference type="Proteomes" id="UP000296049">
    <property type="component" value="Unassembled WGS sequence"/>
</dbReference>
<keyword evidence="1" id="KW-0472">Membrane</keyword>
<keyword evidence="1" id="KW-0812">Transmembrane</keyword>
<reference evidence="3" key="1">
    <citation type="journal article" date="2013" name="Nat. Genet.">
        <title>The duck genome and transcriptome provide insight into an avian influenza virus reservoir species.</title>
        <authorList>
            <person name="Huang Y."/>
            <person name="Li Y."/>
            <person name="Burt D.W."/>
            <person name="Chen H."/>
            <person name="Zhang Y."/>
            <person name="Qian W."/>
            <person name="Kim H."/>
            <person name="Gan S."/>
            <person name="Zhao Y."/>
            <person name="Li J."/>
            <person name="Yi K."/>
            <person name="Feng H."/>
            <person name="Zhu P."/>
            <person name="Li B."/>
            <person name="Liu Q."/>
            <person name="Fairley S."/>
            <person name="Magor K.E."/>
            <person name="Du Z."/>
            <person name="Hu X."/>
            <person name="Goodman L."/>
            <person name="Tafer H."/>
            <person name="Vignal A."/>
            <person name="Lee T."/>
            <person name="Kim K.W."/>
            <person name="Sheng Z."/>
            <person name="An Y."/>
            <person name="Searle S."/>
            <person name="Herrero J."/>
            <person name="Groenen M.A."/>
            <person name="Crooijmans R.P."/>
            <person name="Faraut T."/>
            <person name="Cai Q."/>
            <person name="Webster R.G."/>
            <person name="Aldridge J.R."/>
            <person name="Warren W.C."/>
            <person name="Bartschat S."/>
            <person name="Kehr S."/>
            <person name="Marz M."/>
            <person name="Stadler P.F."/>
            <person name="Smith J."/>
            <person name="Kraus R.H."/>
            <person name="Zhao Y."/>
            <person name="Ren L."/>
            <person name="Fei J."/>
            <person name="Morisson M."/>
            <person name="Kaiser P."/>
            <person name="Griffin D.K."/>
            <person name="Rao M."/>
            <person name="Pitel F."/>
            <person name="Wang J."/>
            <person name="Li N."/>
        </authorList>
    </citation>
    <scope>NUCLEOTIDE SEQUENCE [LARGE SCALE GENOMIC DNA]</scope>
</reference>
<keyword evidence="3" id="KW-1185">Reference proteome</keyword>
<evidence type="ECO:0000313" key="2">
    <source>
        <dbReference type="EMBL" id="EOB06943.1"/>
    </source>
</evidence>
<evidence type="ECO:0000256" key="1">
    <source>
        <dbReference type="SAM" id="Phobius"/>
    </source>
</evidence>
<dbReference type="EMBL" id="KB742571">
    <property type="protein sequence ID" value="EOB06943.1"/>
    <property type="molecule type" value="Genomic_DNA"/>
</dbReference>
<name>R0M2R0_ANAPL</name>